<dbReference type="AlphaFoldDB" id="A0A1E3QPS1"/>
<dbReference type="GeneID" id="30145030"/>
<dbReference type="RefSeq" id="XP_018984978.1">
    <property type="nucleotide sequence ID" value="XM_019127177.1"/>
</dbReference>
<accession>A0A1E3QPS1</accession>
<gene>
    <name evidence="1" type="ORF">BABINDRAFT_145934</name>
</gene>
<dbReference type="EMBL" id="KV454432">
    <property type="protein sequence ID" value="ODQ79650.1"/>
    <property type="molecule type" value="Genomic_DNA"/>
</dbReference>
<proteinExistence type="predicted"/>
<evidence type="ECO:0000313" key="2">
    <source>
        <dbReference type="Proteomes" id="UP000094336"/>
    </source>
</evidence>
<sequence>MYKKLAFGRTEFCRYVSFWRPVLKDRAKRTGGIYTRINGRSSSAQKAQVMHAQNVRLMLAALREPPVHRDGTLGCKSL</sequence>
<name>A0A1E3QPS1_9ASCO</name>
<dbReference type="Proteomes" id="UP000094336">
    <property type="component" value="Unassembled WGS sequence"/>
</dbReference>
<protein>
    <submittedName>
        <fullName evidence="1">Uncharacterized protein</fullName>
    </submittedName>
</protein>
<reference evidence="2" key="1">
    <citation type="submission" date="2016-05" db="EMBL/GenBank/DDBJ databases">
        <title>Comparative genomics of biotechnologically important yeasts.</title>
        <authorList>
            <consortium name="DOE Joint Genome Institute"/>
            <person name="Riley R."/>
            <person name="Haridas S."/>
            <person name="Wolfe K.H."/>
            <person name="Lopes M.R."/>
            <person name="Hittinger C.T."/>
            <person name="Goker M."/>
            <person name="Salamov A."/>
            <person name="Wisecaver J."/>
            <person name="Long T.M."/>
            <person name="Aerts A.L."/>
            <person name="Barry K."/>
            <person name="Choi C."/>
            <person name="Clum A."/>
            <person name="Coughlan A.Y."/>
            <person name="Deshpande S."/>
            <person name="Douglass A.P."/>
            <person name="Hanson S.J."/>
            <person name="Klenk H.-P."/>
            <person name="Labutti K."/>
            <person name="Lapidus A."/>
            <person name="Lindquist E."/>
            <person name="Lipzen A."/>
            <person name="Meier-Kolthoff J.P."/>
            <person name="Ohm R.A."/>
            <person name="Otillar R.P."/>
            <person name="Pangilinan J."/>
            <person name="Peng Y."/>
            <person name="Rokas A."/>
            <person name="Rosa C.A."/>
            <person name="Scheuner C."/>
            <person name="Sibirny A.A."/>
            <person name="Slot J.C."/>
            <person name="Stielow J.B."/>
            <person name="Sun H."/>
            <person name="Kurtzman C.P."/>
            <person name="Blackwell M."/>
            <person name="Grigoriev I.V."/>
            <person name="Jeffries T.W."/>
        </authorList>
    </citation>
    <scope>NUCLEOTIDE SEQUENCE [LARGE SCALE GENOMIC DNA]</scope>
    <source>
        <strain evidence="2">NRRL Y-12698</strain>
    </source>
</reference>
<keyword evidence="2" id="KW-1185">Reference proteome</keyword>
<organism evidence="1 2">
    <name type="scientific">Babjeviella inositovora NRRL Y-12698</name>
    <dbReference type="NCBI Taxonomy" id="984486"/>
    <lineage>
        <taxon>Eukaryota</taxon>
        <taxon>Fungi</taxon>
        <taxon>Dikarya</taxon>
        <taxon>Ascomycota</taxon>
        <taxon>Saccharomycotina</taxon>
        <taxon>Pichiomycetes</taxon>
        <taxon>Serinales incertae sedis</taxon>
        <taxon>Babjeviella</taxon>
    </lineage>
</organism>
<evidence type="ECO:0000313" key="1">
    <source>
        <dbReference type="EMBL" id="ODQ79650.1"/>
    </source>
</evidence>